<name>A0A8J4US82_9MYCE</name>
<comment type="caution">
    <text evidence="5">The sequence shown here is derived from an EMBL/GenBank/DDBJ whole genome shotgun (WGS) entry which is preliminary data.</text>
</comment>
<dbReference type="PROSITE" id="PS00626">
    <property type="entry name" value="RCC1_2"/>
    <property type="match status" value="1"/>
</dbReference>
<evidence type="ECO:0000313" key="6">
    <source>
        <dbReference type="Proteomes" id="UP000695562"/>
    </source>
</evidence>
<accession>A0A8J4US82</accession>
<dbReference type="Pfam" id="PF00415">
    <property type="entry name" value="RCC1"/>
    <property type="match status" value="1"/>
</dbReference>
<evidence type="ECO:0000256" key="1">
    <source>
        <dbReference type="ARBA" id="ARBA00022737"/>
    </source>
</evidence>
<proteinExistence type="predicted"/>
<dbReference type="Proteomes" id="UP000695562">
    <property type="component" value="Unassembled WGS sequence"/>
</dbReference>
<keyword evidence="1" id="KW-0677">Repeat</keyword>
<dbReference type="Pfam" id="PF25390">
    <property type="entry name" value="WD40_RLD"/>
    <property type="match status" value="1"/>
</dbReference>
<dbReference type="SUPFAM" id="SSF50985">
    <property type="entry name" value="RCC1/BLIP-II"/>
    <property type="match status" value="2"/>
</dbReference>
<evidence type="ECO:0000256" key="3">
    <source>
        <dbReference type="SAM" id="SignalP"/>
    </source>
</evidence>
<feature type="repeat" description="RCC1" evidence="2">
    <location>
        <begin position="130"/>
        <end position="188"/>
    </location>
</feature>
<keyword evidence="6" id="KW-1185">Reference proteome</keyword>
<feature type="repeat" description="RCC1" evidence="2">
    <location>
        <begin position="188"/>
        <end position="253"/>
    </location>
</feature>
<dbReference type="EMBL" id="AJWJ01000213">
    <property type="protein sequence ID" value="KAF2073306.1"/>
    <property type="molecule type" value="Genomic_DNA"/>
</dbReference>
<dbReference type="PANTHER" id="PTHR22870">
    <property type="entry name" value="REGULATOR OF CHROMOSOME CONDENSATION"/>
    <property type="match status" value="1"/>
</dbReference>
<feature type="chain" id="PRO_5035158112" description="RCC1-like domain-containing protein" evidence="3">
    <location>
        <begin position="19"/>
        <end position="470"/>
    </location>
</feature>
<gene>
    <name evidence="5" type="ORF">CYY_005383</name>
</gene>
<dbReference type="InterPro" id="IPR051210">
    <property type="entry name" value="Ub_ligase/GEF_domain"/>
</dbReference>
<dbReference type="OrthoDB" id="8068875at2759"/>
<feature type="domain" description="RCC1-like" evidence="4">
    <location>
        <begin position="29"/>
        <end position="360"/>
    </location>
</feature>
<dbReference type="PROSITE" id="PS50012">
    <property type="entry name" value="RCC1_3"/>
    <property type="match status" value="5"/>
</dbReference>
<dbReference type="InterPro" id="IPR009091">
    <property type="entry name" value="RCC1/BLIP-II"/>
</dbReference>
<organism evidence="5 6">
    <name type="scientific">Polysphondylium violaceum</name>
    <dbReference type="NCBI Taxonomy" id="133409"/>
    <lineage>
        <taxon>Eukaryota</taxon>
        <taxon>Amoebozoa</taxon>
        <taxon>Evosea</taxon>
        <taxon>Eumycetozoa</taxon>
        <taxon>Dictyostelia</taxon>
        <taxon>Dictyosteliales</taxon>
        <taxon>Dictyosteliaceae</taxon>
        <taxon>Polysphondylium</taxon>
    </lineage>
</organism>
<feature type="repeat" description="RCC1" evidence="2">
    <location>
        <begin position="254"/>
        <end position="307"/>
    </location>
</feature>
<dbReference type="Gene3D" id="2.130.10.30">
    <property type="entry name" value="Regulator of chromosome condensation 1/beta-lactamase-inhibitor protein II"/>
    <property type="match status" value="2"/>
</dbReference>
<dbReference type="InterPro" id="IPR000408">
    <property type="entry name" value="Reg_chr_condens"/>
</dbReference>
<sequence length="470" mass="51999">MNSKIILLLLCSIVIILFLKNYNNNISFVNGENDNDETVNYTQEQLQELLEAEIAAQEQPLPTQLLNITAKDIYANSYHSAYITEKGQLYHWGLLANSVTETPEIITIDGKEIEKVSLGGHFLLIKTRDGLLYSMGRGTYGVLGLGQDGQEVEKDYDLPQLIQYFIDNDIKINDISSGFEHSIVSTEKGIYSFGRTNKGQLGVGRSNSYSQEDNNNDIEFISTPQRIDNKVFESNNIVKICSGSDHNLVLTKDNKIYSWGNGYYGSLGHGDNKHLDTPKEIEYFNINKKQIRDIACGGYHSLALTEDGELYSWGWAELGQLGLGSNVTGNQLVPTRIQNTGLLVDSTEIEKITSIQAGAYATSFYLTDKGSLYSFGWGEGGSLGLGDGRNQFTPVIVAIPSEAVSVAAGFKHTIVKDIDGTIFVFGDDTYSQTGSKQNLNYKQVAMDLHPNDATLHTTNHFTHEQIKALL</sequence>
<reference evidence="5" key="1">
    <citation type="submission" date="2020-01" db="EMBL/GenBank/DDBJ databases">
        <title>Development of genomics and gene disruption for Polysphondylium violaceum indicates a role for the polyketide synthase stlB in stalk morphogenesis.</title>
        <authorList>
            <person name="Narita B."/>
            <person name="Kawabe Y."/>
            <person name="Kin K."/>
            <person name="Saito T."/>
            <person name="Gibbs R."/>
            <person name="Kuspa A."/>
            <person name="Muzny D."/>
            <person name="Queller D."/>
            <person name="Richards S."/>
            <person name="Strassman J."/>
            <person name="Sucgang R."/>
            <person name="Worley K."/>
            <person name="Schaap P."/>
        </authorList>
    </citation>
    <scope>NUCLEOTIDE SEQUENCE</scope>
    <source>
        <strain evidence="5">QSvi11</strain>
    </source>
</reference>
<keyword evidence="3" id="KW-0732">Signal</keyword>
<dbReference type="InterPro" id="IPR058923">
    <property type="entry name" value="RCC1-like_dom"/>
</dbReference>
<evidence type="ECO:0000313" key="5">
    <source>
        <dbReference type="EMBL" id="KAF2073306.1"/>
    </source>
</evidence>
<dbReference type="PRINTS" id="PR00633">
    <property type="entry name" value="RCCNDNSATION"/>
</dbReference>
<evidence type="ECO:0000259" key="4">
    <source>
        <dbReference type="Pfam" id="PF25390"/>
    </source>
</evidence>
<feature type="repeat" description="RCC1" evidence="2">
    <location>
        <begin position="308"/>
        <end position="368"/>
    </location>
</feature>
<feature type="repeat" description="RCC1" evidence="2">
    <location>
        <begin position="370"/>
        <end position="419"/>
    </location>
</feature>
<dbReference type="AlphaFoldDB" id="A0A8J4US82"/>
<dbReference type="PANTHER" id="PTHR22870:SF408">
    <property type="entry name" value="OS09G0560450 PROTEIN"/>
    <property type="match status" value="1"/>
</dbReference>
<feature type="signal peptide" evidence="3">
    <location>
        <begin position="1"/>
        <end position="18"/>
    </location>
</feature>
<evidence type="ECO:0000256" key="2">
    <source>
        <dbReference type="PROSITE-ProRule" id="PRU00235"/>
    </source>
</evidence>
<protein>
    <recommendedName>
        <fullName evidence="4">RCC1-like domain-containing protein</fullName>
    </recommendedName>
</protein>